<gene>
    <name evidence="1" type="ORF">EXZ61_19895</name>
</gene>
<dbReference type="KEGG" id="rhg:EXZ61_19895"/>
<evidence type="ECO:0000313" key="2">
    <source>
        <dbReference type="Proteomes" id="UP000317365"/>
    </source>
</evidence>
<organism evidence="1 2">
    <name type="scientific">Rhodoferax aquaticus</name>
    <dbReference type="NCBI Taxonomy" id="2527691"/>
    <lineage>
        <taxon>Bacteria</taxon>
        <taxon>Pseudomonadati</taxon>
        <taxon>Pseudomonadota</taxon>
        <taxon>Betaproteobacteria</taxon>
        <taxon>Burkholderiales</taxon>
        <taxon>Comamonadaceae</taxon>
        <taxon>Rhodoferax</taxon>
    </lineage>
</organism>
<name>A0A515EUD5_9BURK</name>
<keyword evidence="2" id="KW-1185">Reference proteome</keyword>
<dbReference type="RefSeq" id="WP_142813677.1">
    <property type="nucleotide sequence ID" value="NZ_CP036282.1"/>
</dbReference>
<dbReference type="Pfam" id="PF14334">
    <property type="entry name" value="DUF4390"/>
    <property type="match status" value="1"/>
</dbReference>
<protein>
    <submittedName>
        <fullName evidence="1">DUF4390 domain-containing protein</fullName>
    </submittedName>
</protein>
<dbReference type="Proteomes" id="UP000317365">
    <property type="component" value="Chromosome"/>
</dbReference>
<sequence length="210" mass="23732">MTVSITHSCKSSWAELRRVFAIALLVLLTVFSAKAQVSTDAQLLRVERVDDEVSISTVLPIEIPSAVEEALQKGLPLFFIAEAELVRERWYWYDKRVVLVERHTRLAFQPLTRKWRVTVSSGPTKAGSTGLSLNQNFETLSDALGVVRRVSRWKIADVSDLDPTVKYKVDFRFRLDLSLLPLPFQIGTLGQTDWDLAFNRTASLPAELSK</sequence>
<dbReference type="EMBL" id="CP036282">
    <property type="protein sequence ID" value="QDL56238.1"/>
    <property type="molecule type" value="Genomic_DNA"/>
</dbReference>
<dbReference type="InterPro" id="IPR025500">
    <property type="entry name" value="DUF4390"/>
</dbReference>
<accession>A0A515EUD5</accession>
<dbReference type="AlphaFoldDB" id="A0A515EUD5"/>
<reference evidence="2" key="2">
    <citation type="journal article" date="2020" name="Int. J. Syst. Evol. Microbiol.">
        <title>Genomic insights into a novel species Rhodoferax aquaticus sp. nov., isolated from freshwater.</title>
        <authorList>
            <person name="Li T."/>
            <person name="Zhuo Y."/>
            <person name="Jin C.Z."/>
            <person name="Wu X."/>
            <person name="Ko S.R."/>
            <person name="Jin F.J."/>
            <person name="Ahn C.Y."/>
            <person name="Oh H.M."/>
            <person name="Lee H.G."/>
            <person name="Jin L."/>
        </authorList>
    </citation>
    <scope>NUCLEOTIDE SEQUENCE [LARGE SCALE GENOMIC DNA]</scope>
    <source>
        <strain evidence="2">Gr-4</strain>
    </source>
</reference>
<reference evidence="2" key="1">
    <citation type="submission" date="2019-02" db="EMBL/GenBank/DDBJ databases">
        <title>Complete genome sequence of Rhodoferax sp. Gr-4.</title>
        <authorList>
            <person name="Jin L."/>
        </authorList>
    </citation>
    <scope>NUCLEOTIDE SEQUENCE [LARGE SCALE GENOMIC DNA]</scope>
    <source>
        <strain evidence="2">Gr-4</strain>
    </source>
</reference>
<evidence type="ECO:0000313" key="1">
    <source>
        <dbReference type="EMBL" id="QDL56238.1"/>
    </source>
</evidence>
<proteinExistence type="predicted"/>